<evidence type="ECO:0000313" key="2">
    <source>
        <dbReference type="Proteomes" id="UP000660381"/>
    </source>
</evidence>
<comment type="caution">
    <text evidence="1">The sequence shown here is derived from an EMBL/GenBank/DDBJ whole genome shotgun (WGS) entry which is preliminary data.</text>
</comment>
<dbReference type="InterPro" id="IPR053842">
    <property type="entry name" value="NikA-like"/>
</dbReference>
<reference evidence="1 2" key="1">
    <citation type="journal article" date="2020" name="ISME J.">
        <title>Comparative genomics reveals insights into cyanobacterial evolution and habitat adaptation.</title>
        <authorList>
            <person name="Chen M.Y."/>
            <person name="Teng W.K."/>
            <person name="Zhao L."/>
            <person name="Hu C.X."/>
            <person name="Zhou Y.K."/>
            <person name="Han B.P."/>
            <person name="Song L.R."/>
            <person name="Shu W.S."/>
        </authorList>
    </citation>
    <scope>NUCLEOTIDE SEQUENCE [LARGE SCALE GENOMIC DNA]</scope>
    <source>
        <strain evidence="1 2">FACHB-362</strain>
    </source>
</reference>
<gene>
    <name evidence="1" type="ORF">H6G68_21195</name>
</gene>
<evidence type="ECO:0000313" key="1">
    <source>
        <dbReference type="EMBL" id="MBD2694233.1"/>
    </source>
</evidence>
<proteinExistence type="predicted"/>
<dbReference type="EMBL" id="JACJTQ010000042">
    <property type="protein sequence ID" value="MBD2694233.1"/>
    <property type="molecule type" value="Genomic_DNA"/>
</dbReference>
<dbReference type="Pfam" id="PF21983">
    <property type="entry name" value="NikA-like"/>
    <property type="match status" value="1"/>
</dbReference>
<protein>
    <submittedName>
        <fullName evidence="1">Ribbon-helix-helix protein, CopG family</fullName>
    </submittedName>
</protein>
<organism evidence="1 2">
    <name type="scientific">Anabaena catenula FACHB-362</name>
    <dbReference type="NCBI Taxonomy" id="2692877"/>
    <lineage>
        <taxon>Bacteria</taxon>
        <taxon>Bacillati</taxon>
        <taxon>Cyanobacteriota</taxon>
        <taxon>Cyanophyceae</taxon>
        <taxon>Nostocales</taxon>
        <taxon>Nostocaceae</taxon>
        <taxon>Anabaena</taxon>
    </lineage>
</organism>
<accession>A0ABR8J9I5</accession>
<name>A0ABR8J9I5_9NOST</name>
<sequence length="161" mass="18394">MRYTRTQPLKIVFSPHFLAEKVFLEIIIMPKKTQRTDGVIRTIRLSVRFAADEYEQLKQKAKEGRVSITEFIRRAAFRRRVVELPPPPELNWKLYTELNAIGVNLNQIATAATNASKAGQSVNIDPKQLQNLVESLRASIKETQMQLLECGVTVDESEEII</sequence>
<keyword evidence="2" id="KW-1185">Reference proteome</keyword>
<dbReference type="Proteomes" id="UP000660381">
    <property type="component" value="Unassembled WGS sequence"/>
</dbReference>